<organism evidence="2 3">
    <name type="scientific">Parahaliea mediterranea</name>
    <dbReference type="NCBI Taxonomy" id="651086"/>
    <lineage>
        <taxon>Bacteria</taxon>
        <taxon>Pseudomonadati</taxon>
        <taxon>Pseudomonadota</taxon>
        <taxon>Gammaproteobacteria</taxon>
        <taxon>Cellvibrionales</taxon>
        <taxon>Halieaceae</taxon>
        <taxon>Parahaliea</taxon>
    </lineage>
</organism>
<keyword evidence="1" id="KW-0812">Transmembrane</keyword>
<dbReference type="EMBL" id="JAFKCZ010000011">
    <property type="protein sequence ID" value="MBN7797926.1"/>
    <property type="molecule type" value="Genomic_DNA"/>
</dbReference>
<protein>
    <submittedName>
        <fullName evidence="2">Uncharacterized protein</fullName>
    </submittedName>
</protein>
<dbReference type="AlphaFoldDB" id="A0A939IL19"/>
<feature type="transmembrane region" description="Helical" evidence="1">
    <location>
        <begin position="54"/>
        <end position="73"/>
    </location>
</feature>
<comment type="caution">
    <text evidence="2">The sequence shown here is derived from an EMBL/GenBank/DDBJ whole genome shotgun (WGS) entry which is preliminary data.</text>
</comment>
<keyword evidence="3" id="KW-1185">Reference proteome</keyword>
<evidence type="ECO:0000256" key="1">
    <source>
        <dbReference type="SAM" id="Phobius"/>
    </source>
</evidence>
<evidence type="ECO:0000313" key="2">
    <source>
        <dbReference type="EMBL" id="MBN7797926.1"/>
    </source>
</evidence>
<keyword evidence="1" id="KW-1133">Transmembrane helix</keyword>
<name>A0A939IL19_9GAMM</name>
<evidence type="ECO:0000313" key="3">
    <source>
        <dbReference type="Proteomes" id="UP000664303"/>
    </source>
</evidence>
<accession>A0A939IL19</accession>
<dbReference type="Proteomes" id="UP000664303">
    <property type="component" value="Unassembled WGS sequence"/>
</dbReference>
<dbReference type="RefSeq" id="WP_206561378.1">
    <property type="nucleotide sequence ID" value="NZ_JAFKCZ010000011.1"/>
</dbReference>
<sequence>MKQHRRLIRGITAFVTTAYILIVSGIAGGGHSGSPGFISDIARALPTGSGSIEYAIYVAVLPAVVLWVVVLRVTRLSQEEKDIEDFKRRYERDDRNTGP</sequence>
<keyword evidence="1" id="KW-0472">Membrane</keyword>
<gene>
    <name evidence="2" type="ORF">JYP50_15050</name>
</gene>
<feature type="transmembrane region" description="Helical" evidence="1">
    <location>
        <begin position="7"/>
        <end position="27"/>
    </location>
</feature>
<proteinExistence type="predicted"/>
<reference evidence="2" key="1">
    <citation type="submission" date="2021-02" db="EMBL/GenBank/DDBJ databases">
        <title>PHA producing bacteria isolated from coastal sediment in Guangdong, Shenzhen.</title>
        <authorList>
            <person name="Zheng W."/>
            <person name="Yu S."/>
            <person name="Huang Y."/>
        </authorList>
    </citation>
    <scope>NUCLEOTIDE SEQUENCE</scope>
    <source>
        <strain evidence="2">TN14-10</strain>
    </source>
</reference>